<dbReference type="SUPFAM" id="SSF55874">
    <property type="entry name" value="ATPase domain of HSP90 chaperone/DNA topoisomerase II/histidine kinase"/>
    <property type="match status" value="1"/>
</dbReference>
<sequence length="371" mass="41092">MRTLAQFLRSHRETIMREWLARSSQLPSARGVSIEGQRDHIPHLLDAMAEAIERGDTSSVSLEQLPLLHADHRLSQDYGLREVVAEYRLLRRVVLDVYAEHATDMSPESRTRLPPLVTFNENVDHAITDAVDHYMLQRERMREYFVGMLSHDLRDPLNAISLTAEMLLRFEGREPAERQLLERMRGNTQRMSRLIADMLDVTRSRLGGGLPITPGPADLGEIVCATVDELSAGQPERCIECRLPTDDEDLTGQWDAMRVGQAVSNLVANAIKHGGDPICVTTADEGAYVALEVANRGEIPVELRARVFEPFSTRDASAGTGLGLFIVAEIARVHGGVLRLVPETPGETRFRLELPRIAPTPAAASAGEQGT</sequence>
<evidence type="ECO:0000256" key="1">
    <source>
        <dbReference type="ARBA" id="ARBA00000085"/>
    </source>
</evidence>
<dbReference type="InterPro" id="IPR004358">
    <property type="entry name" value="Sig_transdc_His_kin-like_C"/>
</dbReference>
<dbReference type="InterPro" id="IPR036097">
    <property type="entry name" value="HisK_dim/P_sf"/>
</dbReference>
<dbReference type="AlphaFoldDB" id="A0A918W765"/>
<name>A0A918W765_9GAMM</name>
<keyword evidence="4" id="KW-0808">Transferase</keyword>
<accession>A0A918W765</accession>
<evidence type="ECO:0000256" key="5">
    <source>
        <dbReference type="ARBA" id="ARBA00022777"/>
    </source>
</evidence>
<dbReference type="Pfam" id="PF14361">
    <property type="entry name" value="RsbRD_N"/>
    <property type="match status" value="1"/>
</dbReference>
<dbReference type="Gene3D" id="3.30.565.10">
    <property type="entry name" value="Histidine kinase-like ATPase, C-terminal domain"/>
    <property type="match status" value="1"/>
</dbReference>
<keyword evidence="3" id="KW-0597">Phosphoprotein</keyword>
<dbReference type="InterPro" id="IPR050736">
    <property type="entry name" value="Sensor_HK_Regulatory"/>
</dbReference>
<evidence type="ECO:0000256" key="4">
    <source>
        <dbReference type="ARBA" id="ARBA00022679"/>
    </source>
</evidence>
<dbReference type="InterPro" id="IPR025751">
    <property type="entry name" value="RsbRD_N_dom"/>
</dbReference>
<comment type="catalytic activity">
    <reaction evidence="1">
        <text>ATP + protein L-histidine = ADP + protein N-phospho-L-histidine.</text>
        <dbReference type="EC" id="2.7.13.3"/>
    </reaction>
</comment>
<dbReference type="SUPFAM" id="SSF47384">
    <property type="entry name" value="Homodimeric domain of signal transducing histidine kinase"/>
    <property type="match status" value="1"/>
</dbReference>
<organism evidence="8 9">
    <name type="scientific">Cognatilysobacter bugurensis</name>
    <dbReference type="NCBI Taxonomy" id="543356"/>
    <lineage>
        <taxon>Bacteria</taxon>
        <taxon>Pseudomonadati</taxon>
        <taxon>Pseudomonadota</taxon>
        <taxon>Gammaproteobacteria</taxon>
        <taxon>Lysobacterales</taxon>
        <taxon>Lysobacteraceae</taxon>
        <taxon>Cognatilysobacter</taxon>
    </lineage>
</organism>
<evidence type="ECO:0000256" key="2">
    <source>
        <dbReference type="ARBA" id="ARBA00012438"/>
    </source>
</evidence>
<dbReference type="RefSeq" id="WP_189454186.1">
    <property type="nucleotide sequence ID" value="NZ_BMYD01000001.1"/>
</dbReference>
<gene>
    <name evidence="8" type="ORF">GCM10007067_11600</name>
</gene>
<evidence type="ECO:0000259" key="7">
    <source>
        <dbReference type="PROSITE" id="PS50109"/>
    </source>
</evidence>
<dbReference type="Gene3D" id="1.10.287.130">
    <property type="match status" value="1"/>
</dbReference>
<dbReference type="SMART" id="SM00387">
    <property type="entry name" value="HATPase_c"/>
    <property type="match status" value="1"/>
</dbReference>
<evidence type="ECO:0000256" key="3">
    <source>
        <dbReference type="ARBA" id="ARBA00022553"/>
    </source>
</evidence>
<evidence type="ECO:0000313" key="9">
    <source>
        <dbReference type="Proteomes" id="UP000646426"/>
    </source>
</evidence>
<evidence type="ECO:0000256" key="6">
    <source>
        <dbReference type="ARBA" id="ARBA00023012"/>
    </source>
</evidence>
<dbReference type="PRINTS" id="PR00344">
    <property type="entry name" value="BCTRLSENSOR"/>
</dbReference>
<evidence type="ECO:0000313" key="8">
    <source>
        <dbReference type="EMBL" id="GHA76069.1"/>
    </source>
</evidence>
<dbReference type="InterPro" id="IPR036890">
    <property type="entry name" value="HATPase_C_sf"/>
</dbReference>
<dbReference type="Pfam" id="PF02518">
    <property type="entry name" value="HATPase_c"/>
    <property type="match status" value="1"/>
</dbReference>
<dbReference type="PANTHER" id="PTHR43711:SF1">
    <property type="entry name" value="HISTIDINE KINASE 1"/>
    <property type="match status" value="1"/>
</dbReference>
<feature type="domain" description="Histidine kinase" evidence="7">
    <location>
        <begin position="148"/>
        <end position="358"/>
    </location>
</feature>
<dbReference type="GO" id="GO:0000155">
    <property type="term" value="F:phosphorelay sensor kinase activity"/>
    <property type="evidence" value="ECO:0007669"/>
    <property type="project" value="InterPro"/>
</dbReference>
<dbReference type="Pfam" id="PF00512">
    <property type="entry name" value="HisKA"/>
    <property type="match status" value="1"/>
</dbReference>
<comment type="caution">
    <text evidence="8">The sequence shown here is derived from an EMBL/GenBank/DDBJ whole genome shotgun (WGS) entry which is preliminary data.</text>
</comment>
<dbReference type="SMART" id="SM00388">
    <property type="entry name" value="HisKA"/>
    <property type="match status" value="1"/>
</dbReference>
<protein>
    <recommendedName>
        <fullName evidence="2">histidine kinase</fullName>
        <ecNumber evidence="2">2.7.13.3</ecNumber>
    </recommendedName>
</protein>
<keyword evidence="5 8" id="KW-0418">Kinase</keyword>
<dbReference type="CDD" id="cd00075">
    <property type="entry name" value="HATPase"/>
    <property type="match status" value="1"/>
</dbReference>
<keyword evidence="6" id="KW-0902">Two-component regulatory system</keyword>
<dbReference type="CDD" id="cd00082">
    <property type="entry name" value="HisKA"/>
    <property type="match status" value="1"/>
</dbReference>
<dbReference type="InterPro" id="IPR003661">
    <property type="entry name" value="HisK_dim/P_dom"/>
</dbReference>
<reference evidence="8" key="1">
    <citation type="journal article" date="2014" name="Int. J. Syst. Evol. Microbiol.">
        <title>Complete genome sequence of Corynebacterium casei LMG S-19264T (=DSM 44701T), isolated from a smear-ripened cheese.</title>
        <authorList>
            <consortium name="US DOE Joint Genome Institute (JGI-PGF)"/>
            <person name="Walter F."/>
            <person name="Albersmeier A."/>
            <person name="Kalinowski J."/>
            <person name="Ruckert C."/>
        </authorList>
    </citation>
    <scope>NUCLEOTIDE SEQUENCE</scope>
    <source>
        <strain evidence="8">KCTC 23077</strain>
    </source>
</reference>
<dbReference type="InterPro" id="IPR005467">
    <property type="entry name" value="His_kinase_dom"/>
</dbReference>
<proteinExistence type="predicted"/>
<reference evidence="8" key="2">
    <citation type="submission" date="2020-09" db="EMBL/GenBank/DDBJ databases">
        <authorList>
            <person name="Sun Q."/>
            <person name="Kim S."/>
        </authorList>
    </citation>
    <scope>NUCLEOTIDE SEQUENCE</scope>
    <source>
        <strain evidence="8">KCTC 23077</strain>
    </source>
</reference>
<dbReference type="PROSITE" id="PS50109">
    <property type="entry name" value="HIS_KIN"/>
    <property type="match status" value="1"/>
</dbReference>
<dbReference type="Proteomes" id="UP000646426">
    <property type="component" value="Unassembled WGS sequence"/>
</dbReference>
<dbReference type="PANTHER" id="PTHR43711">
    <property type="entry name" value="TWO-COMPONENT HISTIDINE KINASE"/>
    <property type="match status" value="1"/>
</dbReference>
<dbReference type="EC" id="2.7.13.3" evidence="2"/>
<keyword evidence="9" id="KW-1185">Reference proteome</keyword>
<dbReference type="Gene3D" id="1.10.490.70">
    <property type="entry name" value="Histidine kinase N-terminal domain"/>
    <property type="match status" value="1"/>
</dbReference>
<dbReference type="EMBL" id="BMYD01000001">
    <property type="protein sequence ID" value="GHA76069.1"/>
    <property type="molecule type" value="Genomic_DNA"/>
</dbReference>
<dbReference type="InterPro" id="IPR003594">
    <property type="entry name" value="HATPase_dom"/>
</dbReference>